<evidence type="ECO:0000256" key="1">
    <source>
        <dbReference type="SAM" id="Phobius"/>
    </source>
</evidence>
<dbReference type="RefSeq" id="WP_068768717.1">
    <property type="nucleotide sequence ID" value="NZ_CP109796.1"/>
</dbReference>
<protein>
    <submittedName>
        <fullName evidence="2">Uncharacterized protein</fullName>
    </submittedName>
</protein>
<dbReference type="STRING" id="1184151.AW736_02575"/>
<dbReference type="AlphaFoldDB" id="A0A178IP37"/>
<keyword evidence="1" id="KW-1133">Transmembrane helix</keyword>
<name>A0A178IP37_9BACT</name>
<evidence type="ECO:0000313" key="2">
    <source>
        <dbReference type="EMBL" id="OAM91542.1"/>
    </source>
</evidence>
<comment type="caution">
    <text evidence="2">The sequence shown here is derived from an EMBL/GenBank/DDBJ whole genome shotgun (WGS) entry which is preliminary data.</text>
</comment>
<keyword evidence="1" id="KW-0812">Transmembrane</keyword>
<reference evidence="2 3" key="1">
    <citation type="submission" date="2016-01" db="EMBL/GenBank/DDBJ databases">
        <title>High potential of lignocellulose degradation of a new Verrucomicrobia species.</title>
        <authorList>
            <person name="Wang Y."/>
            <person name="Shi Y."/>
            <person name="Qiu Z."/>
            <person name="Liu S."/>
            <person name="Yang H."/>
        </authorList>
    </citation>
    <scope>NUCLEOTIDE SEQUENCE [LARGE SCALE GENOMIC DNA]</scope>
    <source>
        <strain evidence="2 3">TSB47</strain>
    </source>
</reference>
<proteinExistence type="predicted"/>
<dbReference type="EMBL" id="LRRQ01000023">
    <property type="protein sequence ID" value="OAM91542.1"/>
    <property type="molecule type" value="Genomic_DNA"/>
</dbReference>
<organism evidence="2 3">
    <name type="scientific">Termitidicoccus mucosus</name>
    <dbReference type="NCBI Taxonomy" id="1184151"/>
    <lineage>
        <taxon>Bacteria</taxon>
        <taxon>Pseudomonadati</taxon>
        <taxon>Verrucomicrobiota</taxon>
        <taxon>Opitutia</taxon>
        <taxon>Opitutales</taxon>
        <taxon>Opitutaceae</taxon>
        <taxon>Termitidicoccus</taxon>
    </lineage>
</organism>
<keyword evidence="3" id="KW-1185">Reference proteome</keyword>
<sequence>MSDAASDDTAVESVSREKLSSSAPRKAEAHGVLFTYAYALKVTLASLVLFLFSLGGNVVLFLLLFLRADQAPWVVMPDAEGRLKSTGVSRYEVTPDTVYSFLSHVIPRLYFISEGEPRGLDSIEGLVDEVIISKERASVRRAYPKMKDAGVEWQAQTLRLLAGTPEARTFVISTRVNKVRAMVEGRTTIVSRIRNTGEPVRWDVELDIIAPTSKNPWGLRLVSIFVNGVDAPPIAIEDLYFK</sequence>
<accession>A0A178IP37</accession>
<evidence type="ECO:0000313" key="3">
    <source>
        <dbReference type="Proteomes" id="UP000078486"/>
    </source>
</evidence>
<gene>
    <name evidence="2" type="ORF">AW736_02575</name>
</gene>
<feature type="transmembrane region" description="Helical" evidence="1">
    <location>
        <begin position="44"/>
        <end position="66"/>
    </location>
</feature>
<keyword evidence="1" id="KW-0472">Membrane</keyword>
<dbReference type="Proteomes" id="UP000078486">
    <property type="component" value="Unassembled WGS sequence"/>
</dbReference>